<dbReference type="InterPro" id="IPR036291">
    <property type="entry name" value="NAD(P)-bd_dom_sf"/>
</dbReference>
<dbReference type="PANTHER" id="PTHR40129:SF2">
    <property type="entry name" value="KETOPANTOATE REDUCTASE N-TERMINAL DOMAIN-CONTAINING PROTEIN"/>
    <property type="match status" value="1"/>
</dbReference>
<dbReference type="EMBL" id="JANAWD010000187">
    <property type="protein sequence ID" value="KAJ3484491.1"/>
    <property type="molecule type" value="Genomic_DNA"/>
</dbReference>
<protein>
    <submittedName>
        <fullName evidence="1">Uncharacterized protein</fullName>
    </submittedName>
</protein>
<dbReference type="Proteomes" id="UP001212997">
    <property type="component" value="Unassembled WGS sequence"/>
</dbReference>
<dbReference type="PANTHER" id="PTHR40129">
    <property type="entry name" value="KETOPANTOATE REDUCTASE N-TERMINAL DOMAIN-CONTAINING PROTEIN"/>
    <property type="match status" value="1"/>
</dbReference>
<dbReference type="Gene3D" id="3.40.50.720">
    <property type="entry name" value="NAD(P)-binding Rossmann-like Domain"/>
    <property type="match status" value="1"/>
</dbReference>
<reference evidence="1" key="1">
    <citation type="submission" date="2022-07" db="EMBL/GenBank/DDBJ databases">
        <title>Genome Sequence of Physisporinus lineatus.</title>
        <authorList>
            <person name="Buettner E."/>
        </authorList>
    </citation>
    <scope>NUCLEOTIDE SEQUENCE</scope>
    <source>
        <strain evidence="1">VT162</strain>
    </source>
</reference>
<dbReference type="SUPFAM" id="SSF51735">
    <property type="entry name" value="NAD(P)-binding Rossmann-fold domains"/>
    <property type="match status" value="1"/>
</dbReference>
<dbReference type="AlphaFoldDB" id="A0AAD5YIW4"/>
<accession>A0AAD5YIW4</accession>
<name>A0AAD5YIW4_9APHY</name>
<organism evidence="1 2">
    <name type="scientific">Meripilus lineatus</name>
    <dbReference type="NCBI Taxonomy" id="2056292"/>
    <lineage>
        <taxon>Eukaryota</taxon>
        <taxon>Fungi</taxon>
        <taxon>Dikarya</taxon>
        <taxon>Basidiomycota</taxon>
        <taxon>Agaricomycotina</taxon>
        <taxon>Agaricomycetes</taxon>
        <taxon>Polyporales</taxon>
        <taxon>Meripilaceae</taxon>
        <taxon>Meripilus</taxon>
    </lineage>
</organism>
<evidence type="ECO:0000313" key="1">
    <source>
        <dbReference type="EMBL" id="KAJ3484491.1"/>
    </source>
</evidence>
<comment type="caution">
    <text evidence="1">The sequence shown here is derived from an EMBL/GenBank/DDBJ whole genome shotgun (WGS) entry which is preliminary data.</text>
</comment>
<proteinExistence type="predicted"/>
<sequence length="330" mass="37033">MTPEPPSKVDLLILGAGWTSTFLIPLCASRKISCAATSRPSAPKPDTIPFEFDPNSHDPKGFEVLPDAQTVLITFPIKVKGASRRLVKHYEQTHPNANAAYIQLGSTGIWDNAPGLWRDKHSAIINPDERAMAEDELLSLVPRHRRTTVLNLSGLWGGERSVKHWVGRVAPTKEALKKKVGTISNRIELRNKVIKNTSCVRLCQFNQGSIHMIHGEDVSRAILAVHQNFDRAVGERWLLTDGRVYDWWDIASAWGDVESKWKSGVGNRTEEAGENGTSRGKGPQLKWVRELMQEEGVRALPRTPEQLGRALDSREFWNTFELEPIKARLE</sequence>
<evidence type="ECO:0000313" key="2">
    <source>
        <dbReference type="Proteomes" id="UP001212997"/>
    </source>
</evidence>
<gene>
    <name evidence="1" type="ORF">NLI96_g5608</name>
</gene>
<keyword evidence="2" id="KW-1185">Reference proteome</keyword>